<dbReference type="GO" id="GO:0043565">
    <property type="term" value="F:sequence-specific DNA binding"/>
    <property type="evidence" value="ECO:0007669"/>
    <property type="project" value="InterPro"/>
</dbReference>
<accession>A0A074U9T7</accession>
<dbReference type="eggNOG" id="COG2204">
    <property type="taxonomic scope" value="Bacteria"/>
</dbReference>
<reference evidence="3 4" key="1">
    <citation type="submission" date="2014-03" db="EMBL/GenBank/DDBJ databases">
        <title>The draft genome sequence of Thioclava dalianensis DLFJ1-1.</title>
        <authorList>
            <person name="Lai Q."/>
            <person name="Shao Z."/>
        </authorList>
    </citation>
    <scope>NUCLEOTIDE SEQUENCE [LARGE SCALE GENOMIC DNA]</scope>
    <source>
        <strain evidence="3 4">DLFJ1-1</strain>
    </source>
</reference>
<dbReference type="AlphaFoldDB" id="A0A074U9T7"/>
<sequence length="71" mass="7892">MLGLETERPAEAASGQTLPERMDRIERDLIAATLAAQTGSLKASYEILGLSRKTLYDKMQKHGLRRDTFVA</sequence>
<dbReference type="Gene3D" id="1.10.10.60">
    <property type="entry name" value="Homeodomain-like"/>
    <property type="match status" value="1"/>
</dbReference>
<feature type="region of interest" description="Disordered" evidence="1">
    <location>
        <begin position="1"/>
        <end position="21"/>
    </location>
</feature>
<dbReference type="Proteomes" id="UP000027725">
    <property type="component" value="Unassembled WGS sequence"/>
</dbReference>
<evidence type="ECO:0000313" key="3">
    <source>
        <dbReference type="EMBL" id="KEP71452.1"/>
    </source>
</evidence>
<dbReference type="InterPro" id="IPR009057">
    <property type="entry name" value="Homeodomain-like_sf"/>
</dbReference>
<dbReference type="RefSeq" id="WP_038061847.1">
    <property type="nucleotide sequence ID" value="NZ_JHEH01000002.1"/>
</dbReference>
<comment type="caution">
    <text evidence="3">The sequence shown here is derived from an EMBL/GenBank/DDBJ whole genome shotgun (WGS) entry which is preliminary data.</text>
</comment>
<organism evidence="3 4">
    <name type="scientific">Thioclava dalianensis</name>
    <dbReference type="NCBI Taxonomy" id="1185766"/>
    <lineage>
        <taxon>Bacteria</taxon>
        <taxon>Pseudomonadati</taxon>
        <taxon>Pseudomonadota</taxon>
        <taxon>Alphaproteobacteria</taxon>
        <taxon>Rhodobacterales</taxon>
        <taxon>Paracoccaceae</taxon>
        <taxon>Thioclava</taxon>
    </lineage>
</organism>
<feature type="compositionally biased region" description="Basic and acidic residues" evidence="1">
    <location>
        <begin position="1"/>
        <end position="10"/>
    </location>
</feature>
<dbReference type="STRING" id="1185766.SAMN05216224_101227"/>
<evidence type="ECO:0000256" key="1">
    <source>
        <dbReference type="SAM" id="MobiDB-lite"/>
    </source>
</evidence>
<evidence type="ECO:0000313" key="4">
    <source>
        <dbReference type="Proteomes" id="UP000027725"/>
    </source>
</evidence>
<name>A0A074U9T7_9RHOB</name>
<dbReference type="SUPFAM" id="SSF46689">
    <property type="entry name" value="Homeodomain-like"/>
    <property type="match status" value="1"/>
</dbReference>
<dbReference type="EMBL" id="JHEH01000002">
    <property type="protein sequence ID" value="KEP71452.1"/>
    <property type="molecule type" value="Genomic_DNA"/>
</dbReference>
<gene>
    <name evidence="3" type="ORF">DL1_06905</name>
</gene>
<dbReference type="InterPro" id="IPR002197">
    <property type="entry name" value="HTH_Fis"/>
</dbReference>
<feature type="domain" description="DNA binding HTH" evidence="2">
    <location>
        <begin position="23"/>
        <end position="62"/>
    </location>
</feature>
<evidence type="ECO:0000259" key="2">
    <source>
        <dbReference type="Pfam" id="PF02954"/>
    </source>
</evidence>
<keyword evidence="4" id="KW-1185">Reference proteome</keyword>
<protein>
    <recommendedName>
        <fullName evidence="2">DNA binding HTH domain-containing protein</fullName>
    </recommendedName>
</protein>
<proteinExistence type="predicted"/>
<dbReference type="Pfam" id="PF02954">
    <property type="entry name" value="HTH_8"/>
    <property type="match status" value="1"/>
</dbReference>